<keyword evidence="1" id="KW-0812">Transmembrane</keyword>
<comment type="caution">
    <text evidence="2">The sequence shown here is derived from an EMBL/GenBank/DDBJ whole genome shotgun (WGS) entry which is preliminary data.</text>
</comment>
<dbReference type="STRING" id="483218.BACPEC_02778"/>
<proteinExistence type="predicted"/>
<keyword evidence="3" id="KW-1185">Reference proteome</keyword>
<feature type="transmembrane region" description="Helical" evidence="1">
    <location>
        <begin position="188"/>
        <end position="206"/>
    </location>
</feature>
<dbReference type="EMBL" id="ABVQ01000037">
    <property type="protein sequence ID" value="EEC56271.1"/>
    <property type="molecule type" value="Genomic_DNA"/>
</dbReference>
<reference evidence="2 3" key="2">
    <citation type="submission" date="2008-11" db="EMBL/GenBank/DDBJ databases">
        <authorList>
            <person name="Fulton L."/>
            <person name="Clifton S."/>
            <person name="Fulton B."/>
            <person name="Xu J."/>
            <person name="Minx P."/>
            <person name="Pepin K.H."/>
            <person name="Johnson M."/>
            <person name="Bhonagiri V."/>
            <person name="Nash W.E."/>
            <person name="Mardis E.R."/>
            <person name="Wilson R.K."/>
        </authorList>
    </citation>
    <scope>NUCLEOTIDE SEQUENCE [LARGE SCALE GENOMIC DNA]</scope>
    <source>
        <strain evidence="2 3">ATCC 43243</strain>
    </source>
</reference>
<dbReference type="eggNOG" id="ENOG502Z7J3">
    <property type="taxonomic scope" value="Bacteria"/>
</dbReference>
<dbReference type="Pfam" id="PF18948">
    <property type="entry name" value="DUF5692"/>
    <property type="match status" value="1"/>
</dbReference>
<dbReference type="Proteomes" id="UP000003136">
    <property type="component" value="Unassembled WGS sequence"/>
</dbReference>
<feature type="transmembrane region" description="Helical" evidence="1">
    <location>
        <begin position="148"/>
        <end position="176"/>
    </location>
</feature>
<dbReference type="InterPro" id="IPR043747">
    <property type="entry name" value="DUF5692"/>
</dbReference>
<feature type="transmembrane region" description="Helical" evidence="1">
    <location>
        <begin position="39"/>
        <end position="59"/>
    </location>
</feature>
<evidence type="ECO:0000256" key="1">
    <source>
        <dbReference type="SAM" id="Phobius"/>
    </source>
</evidence>
<feature type="transmembrane region" description="Helical" evidence="1">
    <location>
        <begin position="79"/>
        <end position="98"/>
    </location>
</feature>
<keyword evidence="1" id="KW-0472">Membrane</keyword>
<evidence type="ECO:0000313" key="2">
    <source>
        <dbReference type="EMBL" id="EEC56271.1"/>
    </source>
</evidence>
<accession>B7AVN0</accession>
<feature type="transmembrane region" description="Helical" evidence="1">
    <location>
        <begin position="297"/>
        <end position="318"/>
    </location>
</feature>
<feature type="transmembrane region" description="Helical" evidence="1">
    <location>
        <begin position="212"/>
        <end position="232"/>
    </location>
</feature>
<evidence type="ECO:0000313" key="3">
    <source>
        <dbReference type="Proteomes" id="UP000003136"/>
    </source>
</evidence>
<feature type="transmembrane region" description="Helical" evidence="1">
    <location>
        <begin position="244"/>
        <end position="261"/>
    </location>
</feature>
<reference evidence="2 3" key="1">
    <citation type="submission" date="2008-11" db="EMBL/GenBank/DDBJ databases">
        <title>Draft genome sequence of Bacteroides pectinophilus (ATCC 43243).</title>
        <authorList>
            <person name="Sudarsanam P."/>
            <person name="Ley R."/>
            <person name="Guruge J."/>
            <person name="Turnbaugh P.J."/>
            <person name="Mahowald M."/>
            <person name="Liep D."/>
            <person name="Gordon J."/>
        </authorList>
    </citation>
    <scope>NUCLEOTIDE SEQUENCE [LARGE SCALE GENOMIC DNA]</scope>
    <source>
        <strain evidence="2 3">ATCC 43243</strain>
    </source>
</reference>
<name>B7AVN0_9FIRM</name>
<dbReference type="AlphaFoldDB" id="B7AVN0"/>
<protein>
    <submittedName>
        <fullName evidence="2">Uncharacterized protein</fullName>
    </submittedName>
</protein>
<feature type="transmembrane region" description="Helical" evidence="1">
    <location>
        <begin position="6"/>
        <end position="27"/>
    </location>
</feature>
<keyword evidence="1" id="KW-1133">Transmembrane helix</keyword>
<gene>
    <name evidence="2" type="ORF">BACPEC_02778</name>
</gene>
<organism evidence="2 3">
    <name type="scientific">[Bacteroides] pectinophilus ATCC 43243</name>
    <dbReference type="NCBI Taxonomy" id="483218"/>
    <lineage>
        <taxon>Bacteria</taxon>
        <taxon>Bacillati</taxon>
        <taxon>Bacillota</taxon>
        <taxon>Clostridia</taxon>
        <taxon>Eubacteriales</taxon>
    </lineage>
</organism>
<feature type="transmembrane region" description="Helical" evidence="1">
    <location>
        <begin position="110"/>
        <end position="128"/>
    </location>
</feature>
<dbReference type="HOGENOM" id="CLU_065309_0_0_9"/>
<sequence>MLFHVYGSDAVCQWIAMLAVLAGLILLNEFARRTKAGGLLMFGVIPLALTVYFVVIAVAARMGAEWAVNNQTHMYMNGWFHYMKLYASLAGCIGFMMIKYEWGIGKTHWFKAYPFAIVAINILIAVASDFESAINGWYSWWLSSEGVWLYGGWHNVMNGIAGLINIFCMTGWWAVYSSKDKKDMIWPDMIWVYILVYDVWNFAYTYNCLPTHSWFCGVALLLAPTVAALIWNKGGWIQNRANTLCIWCMFAQIFPLFQETFADGTKLFPWAAITTQYADGTLNGIAAGTSVNADPTAMTVVSALALIVNIIAIVYIIWKSVKTKTNPYKGEIFKDFKYYKEAADRAEIR</sequence>